<dbReference type="SUPFAM" id="SSF57196">
    <property type="entry name" value="EGF/Laminin"/>
    <property type="match status" value="12"/>
</dbReference>
<reference evidence="32" key="1">
    <citation type="submission" date="2025-08" db="UniProtKB">
        <authorList>
            <consortium name="RefSeq"/>
        </authorList>
    </citation>
    <scope>IDENTIFICATION</scope>
    <source>
        <tissue evidence="32">Silk gland</tissue>
    </source>
</reference>
<dbReference type="FunFam" id="2.170.300.10:FF:000001">
    <property type="entry name" value="Laminin subunit beta-1"/>
    <property type="match status" value="1"/>
</dbReference>
<feature type="disulfide bond" evidence="25">
    <location>
        <begin position="849"/>
        <end position="858"/>
    </location>
</feature>
<evidence type="ECO:0000256" key="7">
    <source>
        <dbReference type="ARBA" id="ARBA00022737"/>
    </source>
</evidence>
<feature type="domain" description="Laminin EGF-like" evidence="28">
    <location>
        <begin position="402"/>
        <end position="462"/>
    </location>
</feature>
<dbReference type="Pfam" id="PF21199">
    <property type="entry name" value="LAMININ_IV_B"/>
    <property type="match status" value="1"/>
</dbReference>
<keyword evidence="11 25" id="KW-1015">Disulfide bond</keyword>
<dbReference type="KEGG" id="bman:114248536"/>
<evidence type="ECO:0000256" key="18">
    <source>
        <dbReference type="ARBA" id="ARBA00076137"/>
    </source>
</evidence>
<sequence length="1779" mass="199363">MILRALLIVLALFGYSSAVYSRERDRLRADPRLIDRACELSSCYPATGNLLIGREARLFASSTCGLHNRQRYCIVSHLEPKQCFWCDSTNATLHNPYLNHRIQNIIYKYYPGTRVKSWWQSENGKENVTIQLNMEAEFHLTHLIIQFRTFRPAAMLVERSFDFGKTWRTYRYFAHNCENLPVPHHTQRSLTEVVCESRYSGVSPSTEGEVIFRVLPPNINVTNPYSEEIQNLLRMTNLRINFTKLHTLGDDKLDNRKDIQEKYYYAIYEMTVRGSCSCYGHASRCLPMPGVESKTNMVHGRCECNHNTRGLNCEYCEDFYNDLPWQPAVGKTSNACKRCTCNNHATTCHFDPAVYNKTGKISGGVCDNCQHNTIGVNCERCRPKFYKDPSLDIQSPDICKPCDCDPHGTTDEEVLCEGETDEENNKIAGQCLCKTNVDGTRCDRCKNGFWNFDPNNPYGCEACACNNLGTVTEKGCDPTIGECFCKRHVTGKSCDQCLPEFYGLTDSEDGCLPCDCDMGGSLDHECDVITGQCKCRPNVIGRRCDQPLQNFFIGALDSIVYEAESSQCNLQIDDNAIQSQACRVFIRENYPDGKKETWSGPGFMKLPESSTLVFTVNDLQTSMNYNILIRYEPQSPLDWKEATILIKRPYPVDAESPCASKGPENDNIATYLPANQRSVLVKPAVCLEKNRENEIRIFMGRQNAQSSNSRATILIDSIVLIPSFDDLPFLTNGTAMRDEFERYNCGDSYYYNLNRDNIPEICKKYHASIGFYVRRGSQPCQCDPTGSKSHQCDPYTGFCQCVENIVGARCDRCAPGTYGFSKFGCKRCDCSSIGSLDNFCDATSGQCKCRANTYGRACNLCQPGYFNFPNCQQCDCNGHAFECDDKTGACKECTDYTEGNRCERCVEGYYGDPRLGFDIPCRPCPCPGIKGDTNKNSHADRCELDPETKDVVCDCREGYAGPLCDVCADNYYGDPLRDVCKKCECNDNIDITKPGNCDPYTGKCLQCLYNTAGDSCGVCETGYYGDASEKTCYKCNCSVLGTNFTIGDCDNITGQCPCHQNVMGKNCDQCTENHWRIAVGTGCDPCNCDAVGSLSPQCNPYIGKCDCKPGYGGRQCDQCQENYWGNPNIECFECDCDPNGSISQQCMRENGSCICKPGIGGHKCFTCARGFLGDAPHCYACGECFDNWDRIIDYLRIETDSAIRNASKIKSIGATGVYTRDFDEMTTKLMTIENIIQREKEGQSTIPDLLSNITNIQKLITKTEQKIKNSNRHLNDVTAKINLGNVTLDGIRKETDKLKSKAIDLGNNATKLQEANLEGALNLTREAKHRAVKALNDANHLQNDIAKTDRQLKNTDRLIEMQYGNFNTTQNENDKKLTQMQEQVDRLETIIPKLNDKMCGQETDTCDICGGAGCGKCGGISCDQGAVTKAEQALDFANKTEYRIKEHELSAEDMYKNISQVRQNTVSVRSKASDLYNRAFHFKSTAERVTNESQELTAELKDFLSNTSNTPADVRTLANDILNLSIRIEPKEITDLSQRINESVSQLTNIENIIAETAPDLERAKALKDNATSASNNANLTLDMANKVLQSLDEAQAAQDAAENAIEKANSDIEAAKSDLIPIALETEQAQKKANETIEDVEALRLRLSHLQKDILKIESDAEQVKHEADDVVNRAEGAELKARQLRQNFKQTNKSLTERSSQTLNSRERAQMLLDRATKLASETQTQLKLLANMEELYNDHNEQLNTLENEIAVLNTQMNYYLSEITKRSENYRSCTT</sequence>
<comment type="subunit">
    <text evidence="15">Laminin is a complex glycoprotein, consisting of three different polypeptide chains (alpha, beta, gamma), which are bound to each other by disulfide bonds into a cross-shaped molecule comprising one long and three short arms with globules at each end. Beta-2 is a subunit of laminin-3 (laminin-121 or S-laminin), laminin-4 (laminin-221 or S-merosin), laminin-7 (laminin-321 or KS-laminin), laminin-9 (laminin-421), laminin-11 (laminin-521), laminin-14 (laminin-423) and laminin-15 (laminin-523).</text>
</comment>
<dbReference type="FunFam" id="2.10.25.10:FF:000090">
    <property type="entry name" value="laminin subunit alpha"/>
    <property type="match status" value="1"/>
</dbReference>
<evidence type="ECO:0000256" key="9">
    <source>
        <dbReference type="ARBA" id="ARBA00022889"/>
    </source>
</evidence>
<dbReference type="Gene3D" id="2.60.120.260">
    <property type="entry name" value="Galactose-binding domain-like"/>
    <property type="match status" value="1"/>
</dbReference>
<evidence type="ECO:0000256" key="23">
    <source>
        <dbReference type="ARBA" id="ARBA00080856"/>
    </source>
</evidence>
<keyword evidence="9" id="KW-0130">Cell adhesion</keyword>
<evidence type="ECO:0000256" key="17">
    <source>
        <dbReference type="ARBA" id="ARBA00075305"/>
    </source>
</evidence>
<feature type="disulfide bond" evidence="25">
    <location>
        <begin position="1058"/>
        <end position="1067"/>
    </location>
</feature>
<feature type="disulfide bond" evidence="25">
    <location>
        <begin position="830"/>
        <end position="847"/>
    </location>
</feature>
<evidence type="ECO:0000256" key="22">
    <source>
        <dbReference type="ARBA" id="ARBA00080199"/>
    </source>
</evidence>
<keyword evidence="12" id="KW-0325">Glycoprotein</keyword>
<dbReference type="FunFam" id="2.10.25.10:FF:000275">
    <property type="entry name" value="usherin"/>
    <property type="match status" value="1"/>
</dbReference>
<feature type="disulfide bond" evidence="25">
    <location>
        <begin position="1155"/>
        <end position="1164"/>
    </location>
</feature>
<dbReference type="CDD" id="cd22302">
    <property type="entry name" value="cc_DmLAMB1-like_C"/>
    <property type="match status" value="1"/>
</dbReference>
<dbReference type="PROSITE" id="PS51117">
    <property type="entry name" value="LAMININ_NTER"/>
    <property type="match status" value="1"/>
</dbReference>
<proteinExistence type="predicted"/>
<dbReference type="FunFam" id="2.10.25.10:FF:000065">
    <property type="entry name" value="Laminin subunit beta 1"/>
    <property type="match status" value="1"/>
</dbReference>
<evidence type="ECO:0000256" key="5">
    <source>
        <dbReference type="ARBA" id="ARBA00022530"/>
    </source>
</evidence>
<evidence type="ECO:0000256" key="10">
    <source>
        <dbReference type="ARBA" id="ARBA00023054"/>
    </source>
</evidence>
<evidence type="ECO:0000256" key="19">
    <source>
        <dbReference type="ARBA" id="ARBA00079179"/>
    </source>
</evidence>
<gene>
    <name evidence="32" type="primary">LOC114248536</name>
</gene>
<dbReference type="InterPro" id="IPR008211">
    <property type="entry name" value="Laminin_N"/>
</dbReference>
<dbReference type="GO" id="GO:0009888">
    <property type="term" value="P:tissue development"/>
    <property type="evidence" value="ECO:0007669"/>
    <property type="project" value="TreeGrafter"/>
</dbReference>
<feature type="signal peptide" evidence="27">
    <location>
        <begin position="1"/>
        <end position="18"/>
    </location>
</feature>
<feature type="disulfide bond" evidence="25">
    <location>
        <begin position="780"/>
        <end position="792"/>
    </location>
</feature>
<feature type="domain" description="Laminin EGF-like" evidence="28">
    <location>
        <begin position="463"/>
        <end position="513"/>
    </location>
</feature>
<evidence type="ECO:0000256" key="3">
    <source>
        <dbReference type="ARBA" id="ARBA00004316"/>
    </source>
</evidence>
<feature type="coiled-coil region" evidence="26">
    <location>
        <begin position="1732"/>
        <end position="1766"/>
    </location>
</feature>
<evidence type="ECO:0000256" key="14">
    <source>
        <dbReference type="ARBA" id="ARBA00023292"/>
    </source>
</evidence>
<keyword evidence="5" id="KW-0272">Extracellular matrix</keyword>
<feature type="domain" description="Laminin EGF-like" evidence="28">
    <location>
        <begin position="780"/>
        <end position="827"/>
    </location>
</feature>
<dbReference type="InterPro" id="IPR056863">
    <property type="entry name" value="LMN_ATRN_NET-like_EGF"/>
</dbReference>
<evidence type="ECO:0000256" key="27">
    <source>
        <dbReference type="SAM" id="SignalP"/>
    </source>
</evidence>
<dbReference type="PROSITE" id="PS01248">
    <property type="entry name" value="EGF_LAM_1"/>
    <property type="match status" value="5"/>
</dbReference>
<feature type="disulfide bond" evidence="25">
    <location>
        <begin position="782"/>
        <end position="799"/>
    </location>
</feature>
<dbReference type="Pfam" id="PF00055">
    <property type="entry name" value="Laminin_N"/>
    <property type="match status" value="1"/>
</dbReference>
<organism evidence="31 32">
    <name type="scientific">Bombyx mandarina</name>
    <name type="common">Wild silk moth</name>
    <name type="synonym">Wild silkworm</name>
    <dbReference type="NCBI Taxonomy" id="7092"/>
    <lineage>
        <taxon>Eukaryota</taxon>
        <taxon>Metazoa</taxon>
        <taxon>Ecdysozoa</taxon>
        <taxon>Arthropoda</taxon>
        <taxon>Hexapoda</taxon>
        <taxon>Insecta</taxon>
        <taxon>Pterygota</taxon>
        <taxon>Neoptera</taxon>
        <taxon>Endopterygota</taxon>
        <taxon>Lepidoptera</taxon>
        <taxon>Glossata</taxon>
        <taxon>Ditrysia</taxon>
        <taxon>Bombycoidea</taxon>
        <taxon>Bombycidae</taxon>
        <taxon>Bombycinae</taxon>
        <taxon>Bombyx</taxon>
    </lineage>
</organism>
<dbReference type="GO" id="GO:0007155">
    <property type="term" value="P:cell adhesion"/>
    <property type="evidence" value="ECO:0007669"/>
    <property type="project" value="UniProtKB-KW"/>
</dbReference>
<feature type="disulfide bond" evidence="25">
    <location>
        <begin position="1086"/>
        <end position="1098"/>
    </location>
</feature>
<dbReference type="FunFam" id="2.10.25.10:FF:000333">
    <property type="entry name" value="netrin-4 isoform X2"/>
    <property type="match status" value="1"/>
</dbReference>
<dbReference type="FunFam" id="2.60.120.260:FF:000010">
    <property type="entry name" value="Laminin subunit beta 1"/>
    <property type="match status" value="1"/>
</dbReference>
<dbReference type="GO" id="GO:0042995">
    <property type="term" value="C:cell projection"/>
    <property type="evidence" value="ECO:0007669"/>
    <property type="project" value="UniProtKB-SubCell"/>
</dbReference>
<feature type="disulfide bond" evidence="25">
    <location>
        <begin position="801"/>
        <end position="810"/>
    </location>
</feature>
<keyword evidence="7" id="KW-0677">Repeat</keyword>
<evidence type="ECO:0000256" key="15">
    <source>
        <dbReference type="ARBA" id="ARBA00065009"/>
    </source>
</evidence>
<dbReference type="Pfam" id="PF00053">
    <property type="entry name" value="EGF_laminin"/>
    <property type="match status" value="11"/>
</dbReference>
<dbReference type="PROSITE" id="PS50027">
    <property type="entry name" value="EGF_LAM_2"/>
    <property type="match status" value="8"/>
</dbReference>
<dbReference type="InterPro" id="IPR000742">
    <property type="entry name" value="EGF"/>
</dbReference>
<evidence type="ECO:0000256" key="25">
    <source>
        <dbReference type="PROSITE-ProRule" id="PRU00460"/>
    </source>
</evidence>
<feature type="chain" id="PRO_5026790525" description="Laminin subunit beta-2" evidence="27">
    <location>
        <begin position="19"/>
        <end position="1779"/>
    </location>
</feature>
<feature type="disulfide bond" evidence="25">
    <location>
        <begin position="1136"/>
        <end position="1153"/>
    </location>
</feature>
<feature type="coiled-coil region" evidence="26">
    <location>
        <begin position="1338"/>
        <end position="1397"/>
    </location>
</feature>
<evidence type="ECO:0000256" key="6">
    <source>
        <dbReference type="ARBA" id="ARBA00022729"/>
    </source>
</evidence>
<comment type="caution">
    <text evidence="25">Lacks conserved residue(s) required for the propagation of feature annotation.</text>
</comment>
<evidence type="ECO:0000259" key="29">
    <source>
        <dbReference type="PROSITE" id="PS51116"/>
    </source>
</evidence>
<dbReference type="Pfam" id="PF24973">
    <property type="entry name" value="EGF_LMN_ATRN"/>
    <property type="match status" value="2"/>
</dbReference>
<dbReference type="FunFam" id="2.10.25.10:FF:000224">
    <property type="entry name" value="Usherin"/>
    <property type="match status" value="1"/>
</dbReference>
<evidence type="ECO:0000256" key="11">
    <source>
        <dbReference type="ARBA" id="ARBA00023157"/>
    </source>
</evidence>
<dbReference type="PROSITE" id="PS51116">
    <property type="entry name" value="LAMININ_IVB"/>
    <property type="match status" value="1"/>
</dbReference>
<evidence type="ECO:0000256" key="20">
    <source>
        <dbReference type="ARBA" id="ARBA00079356"/>
    </source>
</evidence>
<evidence type="ECO:0000256" key="16">
    <source>
        <dbReference type="ARBA" id="ARBA00071082"/>
    </source>
</evidence>
<dbReference type="PANTHER" id="PTHR10574:SF375">
    <property type="entry name" value="LAMININ SUBUNIT BETA-1"/>
    <property type="match status" value="1"/>
</dbReference>
<dbReference type="InterPro" id="IPR050440">
    <property type="entry name" value="Laminin/Netrin_ECM"/>
</dbReference>
<keyword evidence="8" id="KW-0084">Basement membrane</keyword>
<evidence type="ECO:0000256" key="2">
    <source>
        <dbReference type="ARBA" id="ARBA00004302"/>
    </source>
</evidence>
<dbReference type="RefSeq" id="XP_028037602.1">
    <property type="nucleotide sequence ID" value="XM_028181801.1"/>
</dbReference>
<dbReference type="SMART" id="SM00181">
    <property type="entry name" value="EGF"/>
    <property type="match status" value="7"/>
</dbReference>
<comment type="subcellular location">
    <subcellularLocation>
        <location evidence="3">Cell projection</location>
    </subcellularLocation>
    <subcellularLocation>
        <location evidence="2">Secreted</location>
        <location evidence="2">Extracellular space</location>
        <location evidence="2">Extracellular matrix</location>
        <location evidence="2">Basement membrane</location>
    </subcellularLocation>
</comment>
<keyword evidence="10 26" id="KW-0175">Coiled coil</keyword>
<dbReference type="PROSITE" id="PS00022">
    <property type="entry name" value="EGF_1"/>
    <property type="match status" value="1"/>
</dbReference>
<comment type="function">
    <text evidence="1">Binding to cells via a high affinity receptor, laminin is thought to mediate the attachment, migration and organization of cells into tissues during embryonic development by interacting with other extracellular matrix components.</text>
</comment>
<dbReference type="FunFam" id="2.10.25.10:FF:000209">
    <property type="entry name" value="Laminin subunit alpha 5"/>
    <property type="match status" value="1"/>
</dbReference>
<keyword evidence="31" id="KW-1185">Reference proteome</keyword>
<feature type="coiled-coil region" evidence="26">
    <location>
        <begin position="1585"/>
        <end position="1696"/>
    </location>
</feature>
<feature type="disulfide bond" evidence="25">
    <location>
        <begin position="893"/>
        <end position="902"/>
    </location>
</feature>
<evidence type="ECO:0000256" key="24">
    <source>
        <dbReference type="ARBA" id="ARBA00081237"/>
    </source>
</evidence>
<dbReference type="FunFam" id="2.10.25.10:FF:000074">
    <property type="entry name" value="Laminin subunit alpha"/>
    <property type="match status" value="1"/>
</dbReference>
<feature type="domain" description="Laminin EGF-like" evidence="28">
    <location>
        <begin position="1134"/>
        <end position="1180"/>
    </location>
</feature>
<dbReference type="FunFam" id="2.10.25.10:FF:000011">
    <property type="entry name" value="Cadherin EGF LAG seven-pass G-type receptor"/>
    <property type="match status" value="1"/>
</dbReference>
<feature type="disulfide bond" evidence="25">
    <location>
        <begin position="1107"/>
        <end position="1116"/>
    </location>
</feature>
<feature type="disulfide bond" evidence="25">
    <location>
        <begin position="1088"/>
        <end position="1105"/>
    </location>
</feature>
<feature type="disulfide bond" evidence="25">
    <location>
        <begin position="1134"/>
        <end position="1146"/>
    </location>
</feature>
<evidence type="ECO:0000313" key="32">
    <source>
        <dbReference type="RefSeq" id="XP_028037602.1"/>
    </source>
</evidence>
<dbReference type="Proteomes" id="UP000504629">
    <property type="component" value="Unplaced"/>
</dbReference>
<dbReference type="FunFam" id="2.10.25.10:FF:000135">
    <property type="entry name" value="Laminin subunit beta 4"/>
    <property type="match status" value="1"/>
</dbReference>
<keyword evidence="4" id="KW-0964">Secreted</keyword>
<feature type="domain" description="Laminin EGF-like" evidence="28">
    <location>
        <begin position="1035"/>
        <end position="1085"/>
    </location>
</feature>
<evidence type="ECO:0000313" key="31">
    <source>
        <dbReference type="Proteomes" id="UP000504629"/>
    </source>
</evidence>
<evidence type="ECO:0000256" key="8">
    <source>
        <dbReference type="ARBA" id="ARBA00022869"/>
    </source>
</evidence>
<feature type="domain" description="Laminin EGF-like" evidence="28">
    <location>
        <begin position="874"/>
        <end position="923"/>
    </location>
</feature>
<dbReference type="GeneID" id="114248536"/>
<keyword evidence="6 27" id="KW-0732">Signal</keyword>
<feature type="disulfide bond" evidence="25">
    <location>
        <begin position="433"/>
        <end position="442"/>
    </location>
</feature>
<dbReference type="PRINTS" id="PR00011">
    <property type="entry name" value="EGFLAMININ"/>
</dbReference>
<dbReference type="GO" id="GO:0030054">
    <property type="term" value="C:cell junction"/>
    <property type="evidence" value="ECO:0007669"/>
    <property type="project" value="UniProtKB-ARBA"/>
</dbReference>
<dbReference type="CDD" id="cd00055">
    <property type="entry name" value="EGF_Lam"/>
    <property type="match status" value="13"/>
</dbReference>
<dbReference type="Gene3D" id="2.10.25.10">
    <property type="entry name" value="Laminin"/>
    <property type="match status" value="11"/>
</dbReference>
<dbReference type="Gene3D" id="2.170.300.10">
    <property type="entry name" value="Tie2 ligand-binding domain superfamily"/>
    <property type="match status" value="1"/>
</dbReference>
<dbReference type="SMART" id="SM00136">
    <property type="entry name" value="LamNT"/>
    <property type="match status" value="1"/>
</dbReference>
<evidence type="ECO:0000259" key="30">
    <source>
        <dbReference type="PROSITE" id="PS51117"/>
    </source>
</evidence>
<evidence type="ECO:0000256" key="21">
    <source>
        <dbReference type="ARBA" id="ARBA00080055"/>
    </source>
</evidence>
<name>A0A6J2K9J4_BOMMA</name>
<feature type="disulfide bond" evidence="25">
    <location>
        <begin position="497"/>
        <end position="511"/>
    </location>
</feature>
<evidence type="ECO:0000256" key="12">
    <source>
        <dbReference type="ARBA" id="ARBA00023180"/>
    </source>
</evidence>
<evidence type="ECO:0000256" key="13">
    <source>
        <dbReference type="ARBA" id="ARBA00023273"/>
    </source>
</evidence>
<dbReference type="GO" id="GO:0009887">
    <property type="term" value="P:animal organ morphogenesis"/>
    <property type="evidence" value="ECO:0007669"/>
    <property type="project" value="TreeGrafter"/>
</dbReference>
<dbReference type="FunFam" id="2.10.25.10:FF:000130">
    <property type="entry name" value="Laminin subunit beta 1"/>
    <property type="match status" value="1"/>
</dbReference>
<feature type="disulfide bond" evidence="25">
    <location>
        <begin position="828"/>
        <end position="840"/>
    </location>
</feature>
<feature type="domain" description="Laminin N-terminal" evidence="30">
    <location>
        <begin position="39"/>
        <end position="275"/>
    </location>
</feature>
<evidence type="ECO:0000256" key="26">
    <source>
        <dbReference type="SAM" id="Coils"/>
    </source>
</evidence>
<dbReference type="GO" id="GO:0048468">
    <property type="term" value="P:cell development"/>
    <property type="evidence" value="ECO:0007669"/>
    <property type="project" value="UniProtKB-ARBA"/>
</dbReference>
<dbReference type="FunFam" id="2.10.25.10:FF:000145">
    <property type="entry name" value="Laminin subunit beta 1"/>
    <property type="match status" value="1"/>
</dbReference>
<dbReference type="OrthoDB" id="5985440at2759"/>
<dbReference type="PANTHER" id="PTHR10574">
    <property type="entry name" value="NETRIN/LAMININ-RELATED"/>
    <property type="match status" value="1"/>
</dbReference>
<protein>
    <recommendedName>
        <fullName evidence="16">Laminin subunit beta-2</fullName>
    </recommendedName>
    <alternativeName>
        <fullName evidence="19">Laminin-11 subunit beta</fullName>
    </alternativeName>
    <alternativeName>
        <fullName evidence="20">Laminin-14 subunit beta</fullName>
    </alternativeName>
    <alternativeName>
        <fullName evidence="24">Laminin-15 subunit beta</fullName>
    </alternativeName>
    <alternativeName>
        <fullName evidence="23">Laminin-3 subunit beta</fullName>
    </alternativeName>
    <alternativeName>
        <fullName evidence="22">Laminin-4 subunit beta</fullName>
    </alternativeName>
    <alternativeName>
        <fullName evidence="18">Laminin-7 subunit beta</fullName>
    </alternativeName>
    <alternativeName>
        <fullName evidence="21">Laminin-9 subunit beta</fullName>
    </alternativeName>
    <alternativeName>
        <fullName evidence="17">S-laminin subunit beta</fullName>
    </alternativeName>
</protein>
<feature type="domain" description="Laminin IV type B" evidence="29">
    <location>
        <begin position="553"/>
        <end position="774"/>
    </location>
</feature>
<keyword evidence="14 25" id="KW-0424">Laminin EGF-like domain</keyword>
<evidence type="ECO:0000259" key="28">
    <source>
        <dbReference type="PROSITE" id="PS50027"/>
    </source>
</evidence>
<dbReference type="SMART" id="SM00180">
    <property type="entry name" value="EGF_Lam"/>
    <property type="match status" value="13"/>
</dbReference>
<dbReference type="GO" id="GO:0005608">
    <property type="term" value="C:laminin-3 complex"/>
    <property type="evidence" value="ECO:0007669"/>
    <property type="project" value="UniProtKB-ARBA"/>
</dbReference>
<dbReference type="InterPro" id="IPR002049">
    <property type="entry name" value="LE_dom"/>
</dbReference>
<dbReference type="GO" id="GO:0048731">
    <property type="term" value="P:system development"/>
    <property type="evidence" value="ECO:0007669"/>
    <property type="project" value="UniProtKB-ARBA"/>
</dbReference>
<dbReference type="InterPro" id="IPR013015">
    <property type="entry name" value="Laminin_IV_B"/>
</dbReference>
<accession>A0A6J2K9J4</accession>
<feature type="domain" description="Laminin EGF-like" evidence="28">
    <location>
        <begin position="828"/>
        <end position="873"/>
    </location>
</feature>
<evidence type="ECO:0000256" key="1">
    <source>
        <dbReference type="ARBA" id="ARBA00002418"/>
    </source>
</evidence>
<feature type="coiled-coil region" evidence="26">
    <location>
        <begin position="1444"/>
        <end position="1506"/>
    </location>
</feature>
<feature type="disulfide bond" evidence="25">
    <location>
        <begin position="485"/>
        <end position="494"/>
    </location>
</feature>
<evidence type="ECO:0000256" key="4">
    <source>
        <dbReference type="ARBA" id="ARBA00022525"/>
    </source>
</evidence>
<feature type="domain" description="Laminin EGF-like" evidence="28">
    <location>
        <begin position="1086"/>
        <end position="1133"/>
    </location>
</feature>
<keyword evidence="13" id="KW-0966">Cell projection</keyword>